<evidence type="ECO:0000313" key="2">
    <source>
        <dbReference type="EMBL" id="MBY6319455.1"/>
    </source>
</evidence>
<organism evidence="2 3">
    <name type="scientific">Rhodococcoides kroppenstedtii</name>
    <dbReference type="NCBI Taxonomy" id="293050"/>
    <lineage>
        <taxon>Bacteria</taxon>
        <taxon>Bacillati</taxon>
        <taxon>Actinomycetota</taxon>
        <taxon>Actinomycetes</taxon>
        <taxon>Mycobacteriales</taxon>
        <taxon>Nocardiaceae</taxon>
        <taxon>Rhodococcoides</taxon>
    </lineage>
</organism>
<feature type="transmembrane region" description="Helical" evidence="1">
    <location>
        <begin position="52"/>
        <end position="70"/>
    </location>
</feature>
<keyword evidence="1" id="KW-0812">Transmembrane</keyword>
<evidence type="ECO:0008006" key="4">
    <source>
        <dbReference type="Google" id="ProtNLM"/>
    </source>
</evidence>
<evidence type="ECO:0000256" key="1">
    <source>
        <dbReference type="SAM" id="Phobius"/>
    </source>
</evidence>
<protein>
    <recommendedName>
        <fullName evidence="4">PH domain-containing protein</fullName>
    </recommendedName>
</protein>
<gene>
    <name evidence="2" type="ORF">HQ605_01310</name>
</gene>
<feature type="transmembrane region" description="Helical" evidence="1">
    <location>
        <begin position="26"/>
        <end position="46"/>
    </location>
</feature>
<comment type="caution">
    <text evidence="2">The sequence shown here is derived from an EMBL/GenBank/DDBJ whole genome shotgun (WGS) entry which is preliminary data.</text>
</comment>
<keyword evidence="1" id="KW-1133">Transmembrane helix</keyword>
<accession>A0ABS7NN72</accession>
<proteinExistence type="predicted"/>
<keyword evidence="1" id="KW-0472">Membrane</keyword>
<dbReference type="Proteomes" id="UP001520140">
    <property type="component" value="Unassembled WGS sequence"/>
</dbReference>
<sequence>MSAVPDRSAVALDLVPPELILPRLRVAAGIFAGFGLVLGVVAALLLTPEVGLALALALVASAVWAVISGGRRRLWIDHGVVSRRGALRTRRVNVTDATSVELVVRVARVSQVVLRVGDDGTTVTVPLALYTGDSGRELGPVALRAIADALARSSTAPAAAMASVLITQLRAEARDAGAAERPLHRAVGVIERAGRAPVGTLTDSEVASLVD</sequence>
<reference evidence="2 3" key="1">
    <citation type="submission" date="2020-06" db="EMBL/GenBank/DDBJ databases">
        <title>Taxonomy, biology and ecology of Rhodococcus bacteria occurring in California pistachio and other woody hosts as revealed by genome sequence analyses.</title>
        <authorList>
            <person name="Gai Y."/>
            <person name="Riely B."/>
        </authorList>
    </citation>
    <scope>NUCLEOTIDE SEQUENCE [LARGE SCALE GENOMIC DNA]</scope>
    <source>
        <strain evidence="2 3">BP-284</strain>
    </source>
</reference>
<name>A0ABS7NN72_9NOCA</name>
<evidence type="ECO:0000313" key="3">
    <source>
        <dbReference type="Proteomes" id="UP001520140"/>
    </source>
</evidence>
<keyword evidence="3" id="KW-1185">Reference proteome</keyword>
<dbReference type="EMBL" id="JABUKG010000001">
    <property type="protein sequence ID" value="MBY6319455.1"/>
    <property type="molecule type" value="Genomic_DNA"/>
</dbReference>